<dbReference type="InterPro" id="IPR045851">
    <property type="entry name" value="AMP-bd_C_sf"/>
</dbReference>
<dbReference type="EMBL" id="JACHJQ010000006">
    <property type="protein sequence ID" value="MBB4909811.1"/>
    <property type="molecule type" value="Genomic_DNA"/>
</dbReference>
<dbReference type="GO" id="GO:0031177">
    <property type="term" value="F:phosphopantetheine binding"/>
    <property type="evidence" value="ECO:0007669"/>
    <property type="project" value="InterPro"/>
</dbReference>
<dbReference type="InterPro" id="IPR042099">
    <property type="entry name" value="ANL_N_sf"/>
</dbReference>
<organism evidence="4 5">
    <name type="scientific">Actinophytocola algeriensis</name>
    <dbReference type="NCBI Taxonomy" id="1768010"/>
    <lineage>
        <taxon>Bacteria</taxon>
        <taxon>Bacillati</taxon>
        <taxon>Actinomycetota</taxon>
        <taxon>Actinomycetes</taxon>
        <taxon>Pseudonocardiales</taxon>
        <taxon>Pseudonocardiaceae</taxon>
    </lineage>
</organism>
<comment type="caution">
    <text evidence="4">The sequence shown here is derived from an EMBL/GenBank/DDBJ whole genome shotgun (WGS) entry which is preliminary data.</text>
</comment>
<evidence type="ECO:0000313" key="4">
    <source>
        <dbReference type="EMBL" id="MBB4909811.1"/>
    </source>
</evidence>
<dbReference type="InterPro" id="IPR020845">
    <property type="entry name" value="AMP-binding_CS"/>
</dbReference>
<reference evidence="4 5" key="1">
    <citation type="submission" date="2020-08" db="EMBL/GenBank/DDBJ databases">
        <title>Genomic Encyclopedia of Type Strains, Phase III (KMG-III): the genomes of soil and plant-associated and newly described type strains.</title>
        <authorList>
            <person name="Whitman W."/>
        </authorList>
    </citation>
    <scope>NUCLEOTIDE SEQUENCE [LARGE SCALE GENOMIC DNA]</scope>
    <source>
        <strain evidence="4 5">CECT 8960</strain>
    </source>
</reference>
<dbReference type="InterPro" id="IPR020806">
    <property type="entry name" value="PKS_PP-bd"/>
</dbReference>
<evidence type="ECO:0000259" key="3">
    <source>
        <dbReference type="PROSITE" id="PS50075"/>
    </source>
</evidence>
<dbReference type="InterPro" id="IPR036736">
    <property type="entry name" value="ACP-like_sf"/>
</dbReference>
<dbReference type="Pfam" id="PF00501">
    <property type="entry name" value="AMP-binding"/>
    <property type="match status" value="1"/>
</dbReference>
<dbReference type="SMART" id="SM00823">
    <property type="entry name" value="PKS_PP"/>
    <property type="match status" value="1"/>
</dbReference>
<dbReference type="Gene3D" id="3.40.50.12780">
    <property type="entry name" value="N-terminal domain of ligase-like"/>
    <property type="match status" value="1"/>
</dbReference>
<dbReference type="PROSITE" id="PS50075">
    <property type="entry name" value="CARRIER"/>
    <property type="match status" value="1"/>
</dbReference>
<dbReference type="Proteomes" id="UP000520767">
    <property type="component" value="Unassembled WGS sequence"/>
</dbReference>
<accession>A0A7W7VGX3</accession>
<evidence type="ECO:0000256" key="2">
    <source>
        <dbReference type="ARBA" id="ARBA00022553"/>
    </source>
</evidence>
<dbReference type="PROSITE" id="PS00455">
    <property type="entry name" value="AMP_BINDING"/>
    <property type="match status" value="1"/>
</dbReference>
<evidence type="ECO:0000256" key="1">
    <source>
        <dbReference type="ARBA" id="ARBA00022450"/>
    </source>
</evidence>
<proteinExistence type="predicted"/>
<dbReference type="InterPro" id="IPR029058">
    <property type="entry name" value="AB_hydrolase_fold"/>
</dbReference>
<dbReference type="InterPro" id="IPR010071">
    <property type="entry name" value="AA_adenyl_dom"/>
</dbReference>
<dbReference type="SUPFAM" id="SSF47336">
    <property type="entry name" value="ACP-like"/>
    <property type="match status" value="1"/>
</dbReference>
<dbReference type="AlphaFoldDB" id="A0A7W7VGX3"/>
<keyword evidence="5" id="KW-1185">Reference proteome</keyword>
<dbReference type="PANTHER" id="PTHR45527">
    <property type="entry name" value="NONRIBOSOMAL PEPTIDE SYNTHETASE"/>
    <property type="match status" value="1"/>
</dbReference>
<feature type="domain" description="Carrier" evidence="3">
    <location>
        <begin position="499"/>
        <end position="574"/>
    </location>
</feature>
<evidence type="ECO:0000313" key="5">
    <source>
        <dbReference type="Proteomes" id="UP000520767"/>
    </source>
</evidence>
<dbReference type="Gene3D" id="3.40.50.1820">
    <property type="entry name" value="alpha/beta hydrolase"/>
    <property type="match status" value="1"/>
</dbReference>
<dbReference type="GO" id="GO:0005737">
    <property type="term" value="C:cytoplasm"/>
    <property type="evidence" value="ECO:0007669"/>
    <property type="project" value="TreeGrafter"/>
</dbReference>
<dbReference type="InterPro" id="IPR009081">
    <property type="entry name" value="PP-bd_ACP"/>
</dbReference>
<dbReference type="GO" id="GO:0043041">
    <property type="term" value="P:amino acid activation for nonribosomal peptide biosynthetic process"/>
    <property type="evidence" value="ECO:0007669"/>
    <property type="project" value="TreeGrafter"/>
</dbReference>
<dbReference type="RefSeq" id="WP_184813873.1">
    <property type="nucleotide sequence ID" value="NZ_JACHJQ010000006.1"/>
</dbReference>
<protein>
    <submittedName>
        <fullName evidence="4">Amino acid adenylation domain-containing protein</fullName>
    </submittedName>
</protein>
<dbReference type="Gene3D" id="3.30.300.30">
    <property type="match status" value="1"/>
</dbReference>
<dbReference type="CDD" id="cd05930">
    <property type="entry name" value="A_NRPS"/>
    <property type="match status" value="1"/>
</dbReference>
<name>A0A7W7VGX3_9PSEU</name>
<dbReference type="SUPFAM" id="SSF56801">
    <property type="entry name" value="Acetyl-CoA synthetase-like"/>
    <property type="match status" value="1"/>
</dbReference>
<keyword evidence="2" id="KW-0597">Phosphoprotein</keyword>
<dbReference type="InterPro" id="IPR000873">
    <property type="entry name" value="AMP-dep_synth/lig_dom"/>
</dbReference>
<dbReference type="PANTHER" id="PTHR45527:SF1">
    <property type="entry name" value="FATTY ACID SYNTHASE"/>
    <property type="match status" value="1"/>
</dbReference>
<sequence>MTITARPGVAPHTGAGLVLDAVDRWAAQLPAATAVTAPDGVLTFAELDRTVRDLASALRAEGAGPGVAVGLAFGRSALTVPALLAVWHTGATAVPLDDRHPADRLAFILEDAGVRLLLGELPAGVAVSGLRVVDRTATATGLPATAPAPGECAYIVYTSGTTGRPKGVEIGYGALGTFLAALATLGLTPGGVGFNPLSPAFDGWFWCTLLYLVHGQGVAIVDTAGDGTDLAGALASVAPRTVCMSPSLYAACPDDMPSVDVVVVAGEAATPALVRRFAGRHRVLNVYGPTEATIAATWADSAAGDDVLTIGRALPGYRTYVLDADGEPVAPGGDGELCLGGPGVALGYRNLPDLTRTRFVANPFDEGRMYRTGDRVRPRPDGQLEFLGRVDDQVKIRAFRIELGEVERTAVDAEEVRAASAFVLATGDALGLAVVPEPGVDPVAAAEAATGRCQHLLPDYMVPAVVEAVAELPVTAHGKADRKALAELVATARAAGGRPPATERERQVCEVWSSVLPRPVYDVDANFFASGGHSLLASRAVVALRKVTGLRLSIKDLLTHPTPAELARKLDRLAES</sequence>
<dbReference type="Pfam" id="PF00550">
    <property type="entry name" value="PP-binding"/>
    <property type="match status" value="1"/>
</dbReference>
<keyword evidence="1" id="KW-0596">Phosphopantetheine</keyword>
<gene>
    <name evidence="4" type="ORF">FHR82_006069</name>
</gene>
<dbReference type="GO" id="GO:0044550">
    <property type="term" value="P:secondary metabolite biosynthetic process"/>
    <property type="evidence" value="ECO:0007669"/>
    <property type="project" value="TreeGrafter"/>
</dbReference>
<dbReference type="NCBIfam" id="TIGR01733">
    <property type="entry name" value="AA-adenyl-dom"/>
    <property type="match status" value="1"/>
</dbReference>